<dbReference type="Proteomes" id="UP001363460">
    <property type="component" value="Plasmid unnamed"/>
</dbReference>
<organism evidence="6 7">
    <name type="scientific">Brevundimonas olei</name>
    <dbReference type="NCBI Taxonomy" id="657642"/>
    <lineage>
        <taxon>Bacteria</taxon>
        <taxon>Pseudomonadati</taxon>
        <taxon>Pseudomonadota</taxon>
        <taxon>Alphaproteobacteria</taxon>
        <taxon>Caulobacterales</taxon>
        <taxon>Caulobacteraceae</taxon>
        <taxon>Brevundimonas</taxon>
    </lineage>
</organism>
<dbReference type="Pfam" id="PF05101">
    <property type="entry name" value="VirB3"/>
    <property type="match status" value="1"/>
</dbReference>
<dbReference type="RefSeq" id="WP_338578703.1">
    <property type="nucleotide sequence ID" value="NZ_CP146370.1"/>
</dbReference>
<accession>A0ABZ2IG35</accession>
<keyword evidence="6" id="KW-0614">Plasmid</keyword>
<name>A0ABZ2IG35_9CAUL</name>
<evidence type="ECO:0000256" key="2">
    <source>
        <dbReference type="ARBA" id="ARBA00022692"/>
    </source>
</evidence>
<keyword evidence="3 5" id="KW-1133">Transmembrane helix</keyword>
<proteinExistence type="predicted"/>
<keyword evidence="2 5" id="KW-0812">Transmembrane</keyword>
<dbReference type="NCBIfam" id="NF010395">
    <property type="entry name" value="PRK13823.1"/>
    <property type="match status" value="1"/>
</dbReference>
<keyword evidence="4 5" id="KW-0472">Membrane</keyword>
<sequence>MLNHNPIPRALHRPMMVMGCERVPVLSLAMICGGGAIAGLMRANVLTIGLSAAVFALGLWGLREMAKTDPRMFQVFIRAFKYKHFMAARSTPWFRR</sequence>
<evidence type="ECO:0000256" key="4">
    <source>
        <dbReference type="ARBA" id="ARBA00023136"/>
    </source>
</evidence>
<dbReference type="InterPro" id="IPR007792">
    <property type="entry name" value="T4SS_VirB3/TrbD/AvhB"/>
</dbReference>
<evidence type="ECO:0000313" key="7">
    <source>
        <dbReference type="Proteomes" id="UP001363460"/>
    </source>
</evidence>
<feature type="transmembrane region" description="Helical" evidence="5">
    <location>
        <begin position="45"/>
        <end position="62"/>
    </location>
</feature>
<evidence type="ECO:0000256" key="5">
    <source>
        <dbReference type="SAM" id="Phobius"/>
    </source>
</evidence>
<reference evidence="6 7" key="1">
    <citation type="submission" date="2024-02" db="EMBL/GenBank/DDBJ databases">
        <title>Distribution and functional of Brevundimonas-related endobacteria within Verticillium dahliae.</title>
        <authorList>
            <person name="Zeng H."/>
        </authorList>
    </citation>
    <scope>NUCLEOTIDE SEQUENCE [LARGE SCALE GENOMIC DNA]</scope>
    <source>
        <strain evidence="6 7">TRM 44200</strain>
        <plasmid evidence="6 7">unnamed</plasmid>
    </source>
</reference>
<dbReference type="EMBL" id="CP146370">
    <property type="protein sequence ID" value="WWT56550.1"/>
    <property type="molecule type" value="Genomic_DNA"/>
</dbReference>
<protein>
    <submittedName>
        <fullName evidence="6">Conjugal transfer protein TrbD</fullName>
    </submittedName>
</protein>
<geneLocation type="plasmid" evidence="6 7">
    <name>unnamed</name>
</geneLocation>
<evidence type="ECO:0000256" key="1">
    <source>
        <dbReference type="ARBA" id="ARBA00004370"/>
    </source>
</evidence>
<comment type="subcellular location">
    <subcellularLocation>
        <location evidence="1">Membrane</location>
    </subcellularLocation>
</comment>
<gene>
    <name evidence="6" type="primary">trbD</name>
    <name evidence="6" type="ORF">V8J38_16720</name>
</gene>
<feature type="transmembrane region" description="Helical" evidence="5">
    <location>
        <begin position="21"/>
        <end position="39"/>
    </location>
</feature>
<evidence type="ECO:0000313" key="6">
    <source>
        <dbReference type="EMBL" id="WWT56550.1"/>
    </source>
</evidence>
<keyword evidence="7" id="KW-1185">Reference proteome</keyword>
<evidence type="ECO:0000256" key="3">
    <source>
        <dbReference type="ARBA" id="ARBA00022989"/>
    </source>
</evidence>